<evidence type="ECO:0000256" key="2">
    <source>
        <dbReference type="ARBA" id="ARBA00022679"/>
    </source>
</evidence>
<dbReference type="AlphaFoldDB" id="A0A8C6WE02"/>
<keyword evidence="5" id="KW-0067">ATP-binding</keyword>
<sequence>MLRGRTATYSVVRFLGEGFFGMVVEVRMLERIGELDSDRCNVVSFKERFDHMGLTCLVFEMLDISLWDLVIDQKRVLVTREIRPIAQQLLVAFDALKDISVIHSDLKPDNVMLTNRRLDPYRVKLIDFGLARPIAEVEQGMIMQPDAYRAPEVTLGCVCDVPIDMYGLGCTLAFLLLEQNLFPRSEYQSVKMMVDLLGIPPSVCGLPQRAADCRPQTQTDPKQALQHAFITMTHLTEDSD</sequence>
<keyword evidence="8" id="KW-1185">Reference proteome</keyword>
<dbReference type="GO" id="GO:0004713">
    <property type="term" value="F:protein tyrosine kinase activity"/>
    <property type="evidence" value="ECO:0007669"/>
    <property type="project" value="TreeGrafter"/>
</dbReference>
<protein>
    <recommendedName>
        <fullName evidence="6">Protein kinase domain-containing protein</fullName>
    </recommendedName>
</protein>
<evidence type="ECO:0000256" key="1">
    <source>
        <dbReference type="ARBA" id="ARBA00022527"/>
    </source>
</evidence>
<dbReference type="InterPro" id="IPR000719">
    <property type="entry name" value="Prot_kinase_dom"/>
</dbReference>
<dbReference type="Proteomes" id="UP000694523">
    <property type="component" value="Unplaced"/>
</dbReference>
<dbReference type="GO" id="GO:0003714">
    <property type="term" value="F:transcription corepressor activity"/>
    <property type="evidence" value="ECO:0007669"/>
    <property type="project" value="TreeGrafter"/>
</dbReference>
<keyword evidence="1" id="KW-0723">Serine/threonine-protein kinase</keyword>
<organism evidence="7 8">
    <name type="scientific">Neogobius melanostomus</name>
    <name type="common">round goby</name>
    <dbReference type="NCBI Taxonomy" id="47308"/>
    <lineage>
        <taxon>Eukaryota</taxon>
        <taxon>Metazoa</taxon>
        <taxon>Chordata</taxon>
        <taxon>Craniata</taxon>
        <taxon>Vertebrata</taxon>
        <taxon>Euteleostomi</taxon>
        <taxon>Actinopterygii</taxon>
        <taxon>Neopterygii</taxon>
        <taxon>Teleostei</taxon>
        <taxon>Neoteleostei</taxon>
        <taxon>Acanthomorphata</taxon>
        <taxon>Gobiaria</taxon>
        <taxon>Gobiiformes</taxon>
        <taxon>Gobioidei</taxon>
        <taxon>Gobiidae</taxon>
        <taxon>Benthophilinae</taxon>
        <taxon>Neogobiini</taxon>
        <taxon>Neogobius</taxon>
    </lineage>
</organism>
<evidence type="ECO:0000256" key="3">
    <source>
        <dbReference type="ARBA" id="ARBA00022741"/>
    </source>
</evidence>
<feature type="domain" description="Protein kinase" evidence="6">
    <location>
        <begin position="1"/>
        <end position="230"/>
    </location>
</feature>
<dbReference type="PROSITE" id="PS50011">
    <property type="entry name" value="PROTEIN_KINASE_DOM"/>
    <property type="match status" value="1"/>
</dbReference>
<evidence type="ECO:0000259" key="6">
    <source>
        <dbReference type="PROSITE" id="PS50011"/>
    </source>
</evidence>
<evidence type="ECO:0000256" key="4">
    <source>
        <dbReference type="ARBA" id="ARBA00022777"/>
    </source>
</evidence>
<dbReference type="PANTHER" id="PTHR24058:SF53">
    <property type="entry name" value="HOMEODOMAIN-INTERACTING PROTEIN KINASE 2"/>
    <property type="match status" value="1"/>
</dbReference>
<evidence type="ECO:0000313" key="7">
    <source>
        <dbReference type="Ensembl" id="ENSNMLP00000000374.1"/>
    </source>
</evidence>
<name>A0A8C6WE02_9GOBI</name>
<dbReference type="GO" id="GO:0046332">
    <property type="term" value="F:SMAD binding"/>
    <property type="evidence" value="ECO:0007669"/>
    <property type="project" value="TreeGrafter"/>
</dbReference>
<evidence type="ECO:0000313" key="8">
    <source>
        <dbReference type="Proteomes" id="UP000694523"/>
    </source>
</evidence>
<dbReference type="InterPro" id="IPR050494">
    <property type="entry name" value="Ser_Thr_dual-spec_kinase"/>
</dbReference>
<dbReference type="Gene3D" id="1.10.510.10">
    <property type="entry name" value="Transferase(Phosphotransferase) domain 1"/>
    <property type="match status" value="1"/>
</dbReference>
<keyword evidence="2" id="KW-0808">Transferase</keyword>
<dbReference type="GO" id="GO:0005737">
    <property type="term" value="C:cytoplasm"/>
    <property type="evidence" value="ECO:0007669"/>
    <property type="project" value="TreeGrafter"/>
</dbReference>
<dbReference type="PANTHER" id="PTHR24058">
    <property type="entry name" value="DUAL SPECIFICITY PROTEIN KINASE"/>
    <property type="match status" value="1"/>
</dbReference>
<proteinExistence type="predicted"/>
<keyword evidence="4" id="KW-0418">Kinase</keyword>
<evidence type="ECO:0000256" key="5">
    <source>
        <dbReference type="ARBA" id="ARBA00022840"/>
    </source>
</evidence>
<dbReference type="GO" id="GO:0007224">
    <property type="term" value="P:smoothened signaling pathway"/>
    <property type="evidence" value="ECO:0007669"/>
    <property type="project" value="TreeGrafter"/>
</dbReference>
<dbReference type="PROSITE" id="PS00108">
    <property type="entry name" value="PROTEIN_KINASE_ST"/>
    <property type="match status" value="1"/>
</dbReference>
<dbReference type="GO" id="GO:0042771">
    <property type="term" value="P:intrinsic apoptotic signaling pathway in response to DNA damage by p53 class mediator"/>
    <property type="evidence" value="ECO:0007669"/>
    <property type="project" value="TreeGrafter"/>
</dbReference>
<dbReference type="Pfam" id="PF00069">
    <property type="entry name" value="Pkinase"/>
    <property type="match status" value="1"/>
</dbReference>
<reference evidence="7" key="1">
    <citation type="submission" date="2025-08" db="UniProtKB">
        <authorList>
            <consortium name="Ensembl"/>
        </authorList>
    </citation>
    <scope>IDENTIFICATION</scope>
</reference>
<dbReference type="SUPFAM" id="SSF56112">
    <property type="entry name" value="Protein kinase-like (PK-like)"/>
    <property type="match status" value="1"/>
</dbReference>
<dbReference type="GO" id="GO:0004674">
    <property type="term" value="F:protein serine/threonine kinase activity"/>
    <property type="evidence" value="ECO:0007669"/>
    <property type="project" value="UniProtKB-KW"/>
</dbReference>
<dbReference type="InterPro" id="IPR011009">
    <property type="entry name" value="Kinase-like_dom_sf"/>
</dbReference>
<reference evidence="7" key="2">
    <citation type="submission" date="2025-09" db="UniProtKB">
        <authorList>
            <consortium name="Ensembl"/>
        </authorList>
    </citation>
    <scope>IDENTIFICATION</scope>
</reference>
<dbReference type="GO" id="GO:0016605">
    <property type="term" value="C:PML body"/>
    <property type="evidence" value="ECO:0007669"/>
    <property type="project" value="TreeGrafter"/>
</dbReference>
<accession>A0A8C6WE02</accession>
<dbReference type="GO" id="GO:0005524">
    <property type="term" value="F:ATP binding"/>
    <property type="evidence" value="ECO:0007669"/>
    <property type="project" value="UniProtKB-KW"/>
</dbReference>
<dbReference type="InterPro" id="IPR008271">
    <property type="entry name" value="Ser/Thr_kinase_AS"/>
</dbReference>
<dbReference type="SMART" id="SM00220">
    <property type="entry name" value="S_TKc"/>
    <property type="match status" value="1"/>
</dbReference>
<dbReference type="Ensembl" id="ENSNMLT00000000447.1">
    <property type="protein sequence ID" value="ENSNMLP00000000374.1"/>
    <property type="gene ID" value="ENSNMLG00000000318.1"/>
</dbReference>
<keyword evidence="3" id="KW-0547">Nucleotide-binding</keyword>
<dbReference type="GO" id="GO:0003713">
    <property type="term" value="F:transcription coactivator activity"/>
    <property type="evidence" value="ECO:0007669"/>
    <property type="project" value="TreeGrafter"/>
</dbReference>
<dbReference type="GO" id="GO:0045944">
    <property type="term" value="P:positive regulation of transcription by RNA polymerase II"/>
    <property type="evidence" value="ECO:0007669"/>
    <property type="project" value="TreeGrafter"/>
</dbReference>